<dbReference type="AlphaFoldDB" id="A0A3P7LDK3"/>
<evidence type="ECO:0000256" key="1">
    <source>
        <dbReference type="SAM" id="Phobius"/>
    </source>
</evidence>
<feature type="chain" id="PRO_5018338711" description="Protein kinase domain-containing protein" evidence="2">
    <location>
        <begin position="18"/>
        <end position="536"/>
    </location>
</feature>
<organism evidence="4 5">
    <name type="scientific">Strongylus vulgaris</name>
    <name type="common">Blood worm</name>
    <dbReference type="NCBI Taxonomy" id="40348"/>
    <lineage>
        <taxon>Eukaryota</taxon>
        <taxon>Metazoa</taxon>
        <taxon>Ecdysozoa</taxon>
        <taxon>Nematoda</taxon>
        <taxon>Chromadorea</taxon>
        <taxon>Rhabditida</taxon>
        <taxon>Rhabditina</taxon>
        <taxon>Rhabditomorpha</taxon>
        <taxon>Strongyloidea</taxon>
        <taxon>Strongylidae</taxon>
        <taxon>Strongylus</taxon>
    </lineage>
</organism>
<dbReference type="SUPFAM" id="SSF56112">
    <property type="entry name" value="Protein kinase-like (PK-like)"/>
    <property type="match status" value="1"/>
</dbReference>
<dbReference type="PANTHER" id="PTHR24416:SF583">
    <property type="entry name" value="RECEPTOR PROTEIN-TYROSINE KINASE"/>
    <property type="match status" value="1"/>
</dbReference>
<dbReference type="GO" id="GO:0005886">
    <property type="term" value="C:plasma membrane"/>
    <property type="evidence" value="ECO:0007669"/>
    <property type="project" value="TreeGrafter"/>
</dbReference>
<keyword evidence="2" id="KW-0732">Signal</keyword>
<sequence>MIYLFMLLNWLPLTADTEESELTNVQKCFFRCTALCQAVQQNATDKKYDDPFALFGVCFRSLQLSNLLNTTDKTYDDSELRVCFFYLVFEFSVGPIYITNAIHWIFQNVTTMSCWDKCRDFKPAELLETVNGLHEKQENLATIVIFKPIQKATFYVVQYRALGDADFAPHQFAITLQPFITNFMGPKSIFCKSTEIRVAAVSPSGIGPFSDIFTLGPPSPIITWPLGIEDLDVIPMFELFRCAVPSFQSVPHPTFVSLLTLARKYRGRFPVTPGEIDFSLTLNITFDPIVRENESPTIYYKAFYGEARPYPRKEEEAIVGVNLTHVIGNATNCLKFDKNGYCLESTNYSVAVAGIRYDKLYGITFCAVKDPRNITIPDLTRASRAFKPRADKVFIRKDIPNHVDIFIGIAVGAANLLVLVTIIICCHITRKQKKENKLYQLKLAQHDIWEIDRRNLIIHEEMKLGSGAFGTVYRGNLLGNSVTEKHPASPLGVNLMRAKNCQVAVKMLPECADDVSRGEFLREIRLMKTLGYHERQ</sequence>
<name>A0A3P7LDK3_STRVU</name>
<evidence type="ECO:0000256" key="2">
    <source>
        <dbReference type="SAM" id="SignalP"/>
    </source>
</evidence>
<dbReference type="GO" id="GO:0043235">
    <property type="term" value="C:receptor complex"/>
    <property type="evidence" value="ECO:0007669"/>
    <property type="project" value="TreeGrafter"/>
</dbReference>
<dbReference type="Pfam" id="PF07714">
    <property type="entry name" value="PK_Tyr_Ser-Thr"/>
    <property type="match status" value="1"/>
</dbReference>
<dbReference type="InterPro" id="IPR050122">
    <property type="entry name" value="RTK"/>
</dbReference>
<feature type="transmembrane region" description="Helical" evidence="1">
    <location>
        <begin position="405"/>
        <end position="428"/>
    </location>
</feature>
<dbReference type="InterPro" id="IPR011009">
    <property type="entry name" value="Kinase-like_dom_sf"/>
</dbReference>
<keyword evidence="1" id="KW-0472">Membrane</keyword>
<dbReference type="EMBL" id="UYYB01098794">
    <property type="protein sequence ID" value="VDM77268.1"/>
    <property type="molecule type" value="Genomic_DNA"/>
</dbReference>
<protein>
    <recommendedName>
        <fullName evidence="3">Protein kinase domain-containing protein</fullName>
    </recommendedName>
</protein>
<gene>
    <name evidence="4" type="ORF">SVUK_LOCUS12266</name>
</gene>
<evidence type="ECO:0000313" key="4">
    <source>
        <dbReference type="EMBL" id="VDM77268.1"/>
    </source>
</evidence>
<keyword evidence="1" id="KW-1133">Transmembrane helix</keyword>
<dbReference type="InterPro" id="IPR001245">
    <property type="entry name" value="Ser-Thr/Tyr_kinase_cat_dom"/>
</dbReference>
<dbReference type="InterPro" id="IPR000719">
    <property type="entry name" value="Prot_kinase_dom"/>
</dbReference>
<keyword evidence="5" id="KW-1185">Reference proteome</keyword>
<dbReference type="GO" id="GO:0004714">
    <property type="term" value="F:transmembrane receptor protein tyrosine kinase activity"/>
    <property type="evidence" value="ECO:0007669"/>
    <property type="project" value="TreeGrafter"/>
</dbReference>
<dbReference type="Gene3D" id="3.30.200.20">
    <property type="entry name" value="Phosphorylase Kinase, domain 1"/>
    <property type="match status" value="1"/>
</dbReference>
<evidence type="ECO:0000259" key="3">
    <source>
        <dbReference type="PROSITE" id="PS50011"/>
    </source>
</evidence>
<dbReference type="GO" id="GO:0007169">
    <property type="term" value="P:cell surface receptor protein tyrosine kinase signaling pathway"/>
    <property type="evidence" value="ECO:0007669"/>
    <property type="project" value="TreeGrafter"/>
</dbReference>
<reference evidence="4 5" key="1">
    <citation type="submission" date="2018-11" db="EMBL/GenBank/DDBJ databases">
        <authorList>
            <consortium name="Pathogen Informatics"/>
        </authorList>
    </citation>
    <scope>NUCLEOTIDE SEQUENCE [LARGE SCALE GENOMIC DNA]</scope>
</reference>
<dbReference type="GO" id="GO:0005524">
    <property type="term" value="F:ATP binding"/>
    <property type="evidence" value="ECO:0007669"/>
    <property type="project" value="InterPro"/>
</dbReference>
<dbReference type="PANTHER" id="PTHR24416">
    <property type="entry name" value="TYROSINE-PROTEIN KINASE RECEPTOR"/>
    <property type="match status" value="1"/>
</dbReference>
<feature type="domain" description="Protein kinase" evidence="3">
    <location>
        <begin position="458"/>
        <end position="536"/>
    </location>
</feature>
<dbReference type="OrthoDB" id="3256376at2759"/>
<evidence type="ECO:0000313" key="5">
    <source>
        <dbReference type="Proteomes" id="UP000270094"/>
    </source>
</evidence>
<accession>A0A3P7LDK3</accession>
<proteinExistence type="predicted"/>
<dbReference type="PROSITE" id="PS50011">
    <property type="entry name" value="PROTEIN_KINASE_DOM"/>
    <property type="match status" value="1"/>
</dbReference>
<feature type="signal peptide" evidence="2">
    <location>
        <begin position="1"/>
        <end position="17"/>
    </location>
</feature>
<dbReference type="Proteomes" id="UP000270094">
    <property type="component" value="Unassembled WGS sequence"/>
</dbReference>
<keyword evidence="1" id="KW-0812">Transmembrane</keyword>